<protein>
    <submittedName>
        <fullName evidence="5">Arylsulfatase</fullName>
    </submittedName>
</protein>
<evidence type="ECO:0000256" key="1">
    <source>
        <dbReference type="ARBA" id="ARBA00008779"/>
    </source>
</evidence>
<evidence type="ECO:0000313" key="5">
    <source>
        <dbReference type="EMBL" id="RGR93574.1"/>
    </source>
</evidence>
<comment type="similarity">
    <text evidence="1">Belongs to the sulfatase family.</text>
</comment>
<reference evidence="5 6" key="1">
    <citation type="submission" date="2018-08" db="EMBL/GenBank/DDBJ databases">
        <title>A genome reference for cultivated species of the human gut microbiota.</title>
        <authorList>
            <person name="Zou Y."/>
            <person name="Xue W."/>
            <person name="Luo G."/>
        </authorList>
    </citation>
    <scope>NUCLEOTIDE SEQUENCE [LARGE SCALE GENOMIC DNA]</scope>
    <source>
        <strain evidence="5 6">AF24-2</strain>
    </source>
</reference>
<dbReference type="Pfam" id="PF14707">
    <property type="entry name" value="Sulfatase_C"/>
    <property type="match status" value="1"/>
</dbReference>
<dbReference type="InterPro" id="IPR017850">
    <property type="entry name" value="Alkaline_phosphatase_core_sf"/>
</dbReference>
<feature type="modified residue" description="3-oxoalanine (Ser)" evidence="3">
    <location>
        <position position="77"/>
    </location>
</feature>
<dbReference type="EMBL" id="QRUU01000053">
    <property type="protein sequence ID" value="RGR93574.1"/>
    <property type="molecule type" value="Genomic_DNA"/>
</dbReference>
<keyword evidence="6" id="KW-1185">Reference proteome</keyword>
<dbReference type="Gene3D" id="3.40.720.10">
    <property type="entry name" value="Alkaline Phosphatase, subunit A"/>
    <property type="match status" value="1"/>
</dbReference>
<gene>
    <name evidence="5" type="ORF">DWY20_11180</name>
</gene>
<evidence type="ECO:0000313" key="6">
    <source>
        <dbReference type="Proteomes" id="UP000285864"/>
    </source>
</evidence>
<dbReference type="PANTHER" id="PTHR42693">
    <property type="entry name" value="ARYLSULFATASE FAMILY MEMBER"/>
    <property type="match status" value="1"/>
</dbReference>
<dbReference type="GO" id="GO:0004065">
    <property type="term" value="F:arylsulfatase activity"/>
    <property type="evidence" value="ECO:0007669"/>
    <property type="project" value="TreeGrafter"/>
</dbReference>
<keyword evidence="2" id="KW-0378">Hydrolase</keyword>
<organism evidence="5 6">
    <name type="scientific">Phocaeicola coprocola</name>
    <dbReference type="NCBI Taxonomy" id="310298"/>
    <lineage>
        <taxon>Bacteria</taxon>
        <taxon>Pseudomonadati</taxon>
        <taxon>Bacteroidota</taxon>
        <taxon>Bacteroidia</taxon>
        <taxon>Bacteroidales</taxon>
        <taxon>Bacteroidaceae</taxon>
        <taxon>Phocaeicola</taxon>
    </lineage>
</organism>
<evidence type="ECO:0000259" key="4">
    <source>
        <dbReference type="Pfam" id="PF00884"/>
    </source>
</evidence>
<comment type="caution">
    <text evidence="5">The sequence shown here is derived from an EMBL/GenBank/DDBJ whole genome shotgun (WGS) entry which is preliminary data.</text>
</comment>
<dbReference type="Pfam" id="PF00884">
    <property type="entry name" value="Sulfatase"/>
    <property type="match status" value="1"/>
</dbReference>
<comment type="PTM">
    <text evidence="3">The conversion to 3-oxoalanine (also known as C-formylglycine, FGly), of a serine or cysteine residue in prokaryotes and of a cysteine residue in eukaryotes, is critical for catalytic activity.</text>
</comment>
<accession>A0A412GFI6</accession>
<dbReference type="CDD" id="cd16026">
    <property type="entry name" value="GALNS_like"/>
    <property type="match status" value="1"/>
</dbReference>
<dbReference type="RefSeq" id="WP_118484967.1">
    <property type="nucleotide sequence ID" value="NZ_CAUELD010000042.1"/>
</dbReference>
<sequence>MKLNWLVAFGGVALTACASDDHKVTDKPLNIVLINLDDAGNGDFSFKGAIGYETPNIDRLAAEGMSMTNFYAVQPISGASRAGLMTGCYPNRIGFAYAPNPNAKTGISDKEETIAELLKEKGYGTAIFGKWHLGDARKFLPLQHGFDEYYGLPYSNDMWPYHPQYEFPDLPLIEGNEVIGYNTDQTKLTTEYTTHAVDFIRRKVEAEQPFFLYLAHSMPHVPLAVSDKFKGKSKQGLYGDVMMELDWSVGEVMKTLREQGVEENTLVVLTSDNGPWANYGNHAGSSGGLREAKATTFNGGMRVPCIFYWKGKIEPGRVCNDLMSNIDLLPTFVELADAKMPKLPIDGLSMVPVLNGENKEPIRKSLCIYYHKNSLEAVTDGMYKLIFPHKYVSYETQEPGNNGQPGELGSREVKECELYDLRRDPGERVNVIELYPEVVKRLKSIADDCREDLGDDLTGKIGKNRREPGRID</sequence>
<proteinExistence type="inferred from homology"/>
<dbReference type="AlphaFoldDB" id="A0A412GFI6"/>
<dbReference type="InterPro" id="IPR050738">
    <property type="entry name" value="Sulfatase"/>
</dbReference>
<dbReference type="Gene3D" id="3.30.1120.10">
    <property type="match status" value="1"/>
</dbReference>
<dbReference type="PANTHER" id="PTHR42693:SF53">
    <property type="entry name" value="ENDO-4-O-SULFATASE"/>
    <property type="match status" value="1"/>
</dbReference>
<name>A0A412GFI6_9BACT</name>
<dbReference type="Proteomes" id="UP000285864">
    <property type="component" value="Unassembled WGS sequence"/>
</dbReference>
<dbReference type="InterPro" id="IPR000917">
    <property type="entry name" value="Sulfatase_N"/>
</dbReference>
<evidence type="ECO:0000256" key="3">
    <source>
        <dbReference type="PIRSR" id="PIRSR600917-52"/>
    </source>
</evidence>
<dbReference type="SUPFAM" id="SSF53649">
    <property type="entry name" value="Alkaline phosphatase-like"/>
    <property type="match status" value="1"/>
</dbReference>
<feature type="domain" description="Sulfatase N-terminal" evidence="4">
    <location>
        <begin position="30"/>
        <end position="337"/>
    </location>
</feature>
<dbReference type="PROSITE" id="PS51257">
    <property type="entry name" value="PROKAR_LIPOPROTEIN"/>
    <property type="match status" value="1"/>
</dbReference>
<evidence type="ECO:0000256" key="2">
    <source>
        <dbReference type="ARBA" id="ARBA00022801"/>
    </source>
</evidence>